<proteinExistence type="predicted"/>
<dbReference type="SUPFAM" id="SSF51905">
    <property type="entry name" value="FAD/NAD(P)-binding domain"/>
    <property type="match status" value="1"/>
</dbReference>
<accession>X1JLM7</accession>
<comment type="caution">
    <text evidence="7">The sequence shown here is derived from an EMBL/GenBank/DDBJ whole genome shotgun (WGS) entry which is preliminary data.</text>
</comment>
<feature type="domain" description="Amine oxidase" evidence="6">
    <location>
        <begin position="88"/>
        <end position="179"/>
    </location>
</feature>
<dbReference type="InterPro" id="IPR002937">
    <property type="entry name" value="Amino_oxidase"/>
</dbReference>
<evidence type="ECO:0000256" key="3">
    <source>
        <dbReference type="ARBA" id="ARBA00022827"/>
    </source>
</evidence>
<evidence type="ECO:0000313" key="7">
    <source>
        <dbReference type="EMBL" id="GAH79169.1"/>
    </source>
</evidence>
<evidence type="ECO:0000259" key="6">
    <source>
        <dbReference type="Pfam" id="PF01593"/>
    </source>
</evidence>
<gene>
    <name evidence="7" type="ORF">S03H2_62718</name>
</gene>
<reference evidence="7" key="1">
    <citation type="journal article" date="2014" name="Front. Microbiol.">
        <title>High frequency of phylogenetically diverse reductive dehalogenase-homologous genes in deep subseafloor sedimentary metagenomes.</title>
        <authorList>
            <person name="Kawai M."/>
            <person name="Futagami T."/>
            <person name="Toyoda A."/>
            <person name="Takaki Y."/>
            <person name="Nishi S."/>
            <person name="Hori S."/>
            <person name="Arai W."/>
            <person name="Tsubouchi T."/>
            <person name="Morono Y."/>
            <person name="Uchiyama I."/>
            <person name="Ito T."/>
            <person name="Fujiyama A."/>
            <person name="Inagaki F."/>
            <person name="Takami H."/>
        </authorList>
    </citation>
    <scope>NUCLEOTIDE SEQUENCE</scope>
    <source>
        <strain evidence="7">Expedition CK06-06</strain>
    </source>
</reference>
<dbReference type="PANTHER" id="PTHR46091">
    <property type="entry name" value="BLR7054 PROTEIN"/>
    <property type="match status" value="1"/>
</dbReference>
<dbReference type="InterPro" id="IPR052206">
    <property type="entry name" value="Retinol_saturase"/>
</dbReference>
<dbReference type="EMBL" id="BARU01040583">
    <property type="protein sequence ID" value="GAH79169.1"/>
    <property type="molecule type" value="Genomic_DNA"/>
</dbReference>
<evidence type="ECO:0000256" key="4">
    <source>
        <dbReference type="ARBA" id="ARBA00022857"/>
    </source>
</evidence>
<keyword evidence="1" id="KW-0285">Flavoprotein</keyword>
<dbReference type="AlphaFoldDB" id="X1JLM7"/>
<dbReference type="PANTHER" id="PTHR46091:SF3">
    <property type="entry name" value="AMINE OXIDASE DOMAIN-CONTAINING PROTEIN"/>
    <property type="match status" value="1"/>
</dbReference>
<sequence>MGVENMDLTQYPAHFHIGVNPNVIEEARRGQFELKNGLAVRIAGNKDPEIRGDNKDSLHALYIAPYEWNNYWQTGKNKNRQDEKYKKLKEDLVVKMIRIIEQVIPEISKHITYQSLATPLTFEHYNYVTKGSWYGPRYDQKLPPLATPIENLFLAGSNTAGAGVSGSLYSGIETANLVIELINKEIARED</sequence>
<dbReference type="GO" id="GO:0016491">
    <property type="term" value="F:oxidoreductase activity"/>
    <property type="evidence" value="ECO:0007669"/>
    <property type="project" value="InterPro"/>
</dbReference>
<evidence type="ECO:0000256" key="2">
    <source>
        <dbReference type="ARBA" id="ARBA00022729"/>
    </source>
</evidence>
<keyword evidence="2" id="KW-0732">Signal</keyword>
<organism evidence="7">
    <name type="scientific">marine sediment metagenome</name>
    <dbReference type="NCBI Taxonomy" id="412755"/>
    <lineage>
        <taxon>unclassified sequences</taxon>
        <taxon>metagenomes</taxon>
        <taxon>ecological metagenomes</taxon>
    </lineage>
</organism>
<dbReference type="Pfam" id="PF01593">
    <property type="entry name" value="Amino_oxidase"/>
    <property type="match status" value="1"/>
</dbReference>
<keyword evidence="3" id="KW-0274">FAD</keyword>
<dbReference type="InterPro" id="IPR036188">
    <property type="entry name" value="FAD/NAD-bd_sf"/>
</dbReference>
<keyword evidence="5" id="KW-0520">NAD</keyword>
<evidence type="ECO:0000256" key="1">
    <source>
        <dbReference type="ARBA" id="ARBA00022630"/>
    </source>
</evidence>
<name>X1JLM7_9ZZZZ</name>
<evidence type="ECO:0000256" key="5">
    <source>
        <dbReference type="ARBA" id="ARBA00023027"/>
    </source>
</evidence>
<keyword evidence="4" id="KW-0521">NADP</keyword>
<protein>
    <recommendedName>
        <fullName evidence="6">Amine oxidase domain-containing protein</fullName>
    </recommendedName>
</protein>